<organism evidence="1 2">
    <name type="scientific">Steroidobacter denitrificans</name>
    <dbReference type="NCBI Taxonomy" id="465721"/>
    <lineage>
        <taxon>Bacteria</taxon>
        <taxon>Pseudomonadati</taxon>
        <taxon>Pseudomonadota</taxon>
        <taxon>Gammaproteobacteria</taxon>
        <taxon>Steroidobacterales</taxon>
        <taxon>Steroidobacteraceae</taxon>
        <taxon>Steroidobacter</taxon>
    </lineage>
</organism>
<evidence type="ECO:0000313" key="1">
    <source>
        <dbReference type="EMBL" id="AMN47192.1"/>
    </source>
</evidence>
<dbReference type="OrthoDB" id="9763644at2"/>
<gene>
    <name evidence="1" type="ORF">ACG33_08810</name>
</gene>
<reference evidence="1 2" key="1">
    <citation type="submission" date="2015-06" db="EMBL/GenBank/DDBJ databases">
        <title>A Comprehensive Approach to Explore the Metabolic and Phylogenetic Diversity of Bacterial Steroid Degradation in the Environment: Testosterone as an Example.</title>
        <authorList>
            <person name="Yang F.-C."/>
            <person name="Chen Y.-L."/>
            <person name="Yu C.-P."/>
            <person name="Tang S.-L."/>
            <person name="Wang P.-H."/>
            <person name="Ismail W."/>
            <person name="Wang C.-H."/>
            <person name="Yang C.-Y."/>
            <person name="Chiang Y.-R."/>
        </authorList>
    </citation>
    <scope>NUCLEOTIDE SEQUENCE [LARGE SCALE GENOMIC DNA]</scope>
    <source>
        <strain evidence="1 2">DSM 18526</strain>
    </source>
</reference>
<dbReference type="RefSeq" id="WP_066920457.1">
    <property type="nucleotide sequence ID" value="NZ_CP011971.1"/>
</dbReference>
<dbReference type="KEGG" id="sdf:ACG33_08810"/>
<dbReference type="Proteomes" id="UP000070250">
    <property type="component" value="Chromosome"/>
</dbReference>
<sequence>MTSRAQHPAIDHVRKFLDECCVLSASDHVSIGAMHKAYVLWCEVRDVKHRRLDPVPFLAALEQDHGIVACTCRWQEDGVWHSAYALKGVRFKDERLSALRKDIERAGDYVDAYMALSGRVKETKEAAEAETVEAAEDERKRKSREYYLKNKDRLKARRNAQRRAKR</sequence>
<proteinExistence type="predicted"/>
<protein>
    <submittedName>
        <fullName evidence="1">Uncharacterized protein</fullName>
    </submittedName>
</protein>
<name>A0A127F9V0_STEDE</name>
<keyword evidence="2" id="KW-1185">Reference proteome</keyword>
<dbReference type="EMBL" id="CP011971">
    <property type="protein sequence ID" value="AMN47192.1"/>
    <property type="molecule type" value="Genomic_DNA"/>
</dbReference>
<evidence type="ECO:0000313" key="2">
    <source>
        <dbReference type="Proteomes" id="UP000070250"/>
    </source>
</evidence>
<dbReference type="STRING" id="465721.ACG33_08810"/>
<accession>A0A127F9V0</accession>
<dbReference type="AlphaFoldDB" id="A0A127F9V0"/>